<dbReference type="Proteomes" id="UP000051870">
    <property type="component" value="Unassembled WGS sequence"/>
</dbReference>
<accession>A0A0P1IJD1</accession>
<dbReference type="AlphaFoldDB" id="A0A0P1IJD1"/>
<feature type="transmembrane region" description="Helical" evidence="1">
    <location>
        <begin position="31"/>
        <end position="50"/>
    </location>
</feature>
<sequence length="114" mass="11967">MKFTLSLFFALVLSMVAFLQSEAAWWKGPLVAFALGVVTVVLLFIVAAEVPQGASLPPSSGMVVAAFLGTVLIGAGSGLALILRKMWSPGKIAKVVFLGGWILSFMGMMTLAFS</sequence>
<organism evidence="2 3">
    <name type="scientific">Shimia thalassica</name>
    <dbReference type="NCBI Taxonomy" id="1715693"/>
    <lineage>
        <taxon>Bacteria</taxon>
        <taxon>Pseudomonadati</taxon>
        <taxon>Pseudomonadota</taxon>
        <taxon>Alphaproteobacteria</taxon>
        <taxon>Rhodobacterales</taxon>
        <taxon>Roseobacteraceae</taxon>
    </lineage>
</organism>
<gene>
    <name evidence="2" type="ORF">PH7735_02171</name>
</gene>
<dbReference type="EMBL" id="CYTW01000002">
    <property type="protein sequence ID" value="CUJ99163.1"/>
    <property type="molecule type" value="Genomic_DNA"/>
</dbReference>
<keyword evidence="1" id="KW-0472">Membrane</keyword>
<name>A0A0P1IJD1_9RHOB</name>
<evidence type="ECO:0000256" key="1">
    <source>
        <dbReference type="SAM" id="Phobius"/>
    </source>
</evidence>
<keyword evidence="1" id="KW-1133">Transmembrane helix</keyword>
<dbReference type="RefSeq" id="WP_145865318.1">
    <property type="nucleotide sequence ID" value="NZ_CYTW01000002.1"/>
</dbReference>
<dbReference type="STRING" id="1715693.PH7735_02171"/>
<evidence type="ECO:0000313" key="3">
    <source>
        <dbReference type="Proteomes" id="UP000051870"/>
    </source>
</evidence>
<feature type="transmembrane region" description="Helical" evidence="1">
    <location>
        <begin position="95"/>
        <end position="113"/>
    </location>
</feature>
<reference evidence="3" key="1">
    <citation type="submission" date="2015-09" db="EMBL/GenBank/DDBJ databases">
        <authorList>
            <person name="Rodrigo-Torres Lidia"/>
            <person name="Arahal R.David."/>
        </authorList>
    </citation>
    <scope>NUCLEOTIDE SEQUENCE [LARGE SCALE GENOMIC DNA]</scope>
    <source>
        <strain evidence="3">CECT 7735</strain>
    </source>
</reference>
<dbReference type="GeneID" id="83881199"/>
<proteinExistence type="predicted"/>
<feature type="transmembrane region" description="Helical" evidence="1">
    <location>
        <begin position="62"/>
        <end position="83"/>
    </location>
</feature>
<keyword evidence="3" id="KW-1185">Reference proteome</keyword>
<keyword evidence="1" id="KW-0812">Transmembrane</keyword>
<evidence type="ECO:0000313" key="2">
    <source>
        <dbReference type="EMBL" id="CUJ99163.1"/>
    </source>
</evidence>
<protein>
    <submittedName>
        <fullName evidence="2">Uncharacterized protein</fullName>
    </submittedName>
</protein>